<evidence type="ECO:0000313" key="4">
    <source>
        <dbReference type="Proteomes" id="UP000054266"/>
    </source>
</evidence>
<reference evidence="3 4" key="1">
    <citation type="submission" date="2015-01" db="EMBL/GenBank/DDBJ databases">
        <title>The Genome Sequence of Capronia semiimmersa CBS27337.</title>
        <authorList>
            <consortium name="The Broad Institute Genomics Platform"/>
            <person name="Cuomo C."/>
            <person name="de Hoog S."/>
            <person name="Gorbushina A."/>
            <person name="Stielow B."/>
            <person name="Teixiera M."/>
            <person name="Abouelleil A."/>
            <person name="Chapman S.B."/>
            <person name="Priest M."/>
            <person name="Young S.K."/>
            <person name="Wortman J."/>
            <person name="Nusbaum C."/>
            <person name="Birren B."/>
        </authorList>
    </citation>
    <scope>NUCLEOTIDE SEQUENCE [LARGE SCALE GENOMIC DNA]</scope>
    <source>
        <strain evidence="3 4">CBS 27337</strain>
    </source>
</reference>
<feature type="region of interest" description="Disordered" evidence="1">
    <location>
        <begin position="159"/>
        <end position="187"/>
    </location>
</feature>
<evidence type="ECO:0000256" key="2">
    <source>
        <dbReference type="SAM" id="Phobius"/>
    </source>
</evidence>
<dbReference type="EMBL" id="KN846960">
    <property type="protein sequence ID" value="KIW66222.1"/>
    <property type="molecule type" value="Genomic_DNA"/>
</dbReference>
<keyword evidence="4" id="KW-1185">Reference proteome</keyword>
<sequence>MAPAIAPRSVSSSSQHMRSFSRSVSSTFTTLSSSKDTTSLSKTPIASLFALILREALQFTKQKLLSSPSRRDLVEPVFLTPRTPSLDISSSHPLSKRQVQILAIPTTYAGLNSGPQPGALVGIVIGSVAGFILILYVVLSLFRLRNGGGQVVEEKVIRHAHRRRPSRSASHTSRSASRVISAASSPHRERFVREEETVIVEEHVDPPSIVEDDIVEVIEEHSPERTPPRKPSGRSGFRTVDPAEFGGGGRPVRKLGRRH</sequence>
<feature type="transmembrane region" description="Helical" evidence="2">
    <location>
        <begin position="119"/>
        <end position="139"/>
    </location>
</feature>
<protein>
    <submittedName>
        <fullName evidence="3">Uncharacterized protein</fullName>
    </submittedName>
</protein>
<evidence type="ECO:0000313" key="3">
    <source>
        <dbReference type="EMBL" id="KIW66222.1"/>
    </source>
</evidence>
<dbReference type="AlphaFoldDB" id="A0A0D2DVR3"/>
<gene>
    <name evidence="3" type="ORF">PV04_08422</name>
</gene>
<accession>A0A0D2DVR3</accession>
<dbReference type="HOGENOM" id="CLU_087045_1_0_1"/>
<feature type="region of interest" description="Disordered" evidence="1">
    <location>
        <begin position="219"/>
        <end position="259"/>
    </location>
</feature>
<keyword evidence="2" id="KW-1133">Transmembrane helix</keyword>
<keyword evidence="2" id="KW-0812">Transmembrane</keyword>
<dbReference type="Proteomes" id="UP000054266">
    <property type="component" value="Unassembled WGS sequence"/>
</dbReference>
<name>A0A0D2DVR3_9EURO</name>
<proteinExistence type="predicted"/>
<evidence type="ECO:0000256" key="1">
    <source>
        <dbReference type="SAM" id="MobiDB-lite"/>
    </source>
</evidence>
<feature type="compositionally biased region" description="Low complexity" evidence="1">
    <location>
        <begin position="167"/>
        <end position="185"/>
    </location>
</feature>
<organism evidence="3 4">
    <name type="scientific">Phialophora macrospora</name>
    <dbReference type="NCBI Taxonomy" id="1851006"/>
    <lineage>
        <taxon>Eukaryota</taxon>
        <taxon>Fungi</taxon>
        <taxon>Dikarya</taxon>
        <taxon>Ascomycota</taxon>
        <taxon>Pezizomycotina</taxon>
        <taxon>Eurotiomycetes</taxon>
        <taxon>Chaetothyriomycetidae</taxon>
        <taxon>Chaetothyriales</taxon>
        <taxon>Herpotrichiellaceae</taxon>
        <taxon>Phialophora</taxon>
    </lineage>
</organism>
<keyword evidence="2" id="KW-0472">Membrane</keyword>